<dbReference type="InterPro" id="IPR037523">
    <property type="entry name" value="VOC_core"/>
</dbReference>
<evidence type="ECO:0000256" key="3">
    <source>
        <dbReference type="ARBA" id="ARBA00022723"/>
    </source>
</evidence>
<keyword evidence="9" id="KW-1185">Reference proteome</keyword>
<dbReference type="InterPro" id="IPR005956">
    <property type="entry name" value="4OHPhenylPyrv_dOase"/>
</dbReference>
<feature type="region of interest" description="Disordered" evidence="6">
    <location>
        <begin position="262"/>
        <end position="286"/>
    </location>
</feature>
<comment type="similarity">
    <text evidence="2">Belongs to the 4HPPD family.</text>
</comment>
<protein>
    <submittedName>
        <fullName evidence="8">4-hydroxyphenylpyruvate dioxygenase</fullName>
    </submittedName>
</protein>
<dbReference type="SUPFAM" id="SSF54593">
    <property type="entry name" value="Glyoxalase/Bleomycin resistance protein/Dihydroxybiphenyl dioxygenase"/>
    <property type="match status" value="1"/>
</dbReference>
<dbReference type="GO" id="GO:0046872">
    <property type="term" value="F:metal ion binding"/>
    <property type="evidence" value="ECO:0007669"/>
    <property type="project" value="UniProtKB-KW"/>
</dbReference>
<evidence type="ECO:0000256" key="4">
    <source>
        <dbReference type="ARBA" id="ARBA00022737"/>
    </source>
</evidence>
<evidence type="ECO:0000256" key="2">
    <source>
        <dbReference type="ARBA" id="ARBA00005877"/>
    </source>
</evidence>
<keyword evidence="8" id="KW-0670">Pyruvate</keyword>
<feature type="domain" description="VOC" evidence="7">
    <location>
        <begin position="161"/>
        <end position="286"/>
    </location>
</feature>
<dbReference type="OrthoDB" id="9780241at2"/>
<name>A0A5S4FIG1_9ACTN</name>
<dbReference type="AlphaFoldDB" id="A0A5S4FIG1"/>
<dbReference type="Pfam" id="PF00903">
    <property type="entry name" value="Glyoxalase"/>
    <property type="match status" value="2"/>
</dbReference>
<sequence length="286" mass="29940">MEIRSVDHVEMFVEDAERSAACLRDCFGFALAGRGGPRTGLRGCESVLLRQRDITILVTAATSGDHRAAEFVRLHGDGVAVIGFGVDDARASFAEAVERGAVPAAPPETSGPGSGGVTFASVIGFGDVEHRFVSRDRPDAPFAPVINEVGCGRSGSGLLRAIGHCAVCVPAGEGDATVRRYQETFGFRQIFGEPVPAPSRVVRSGSGMVTFTIREPDTAGDQGEADAFVDSYGGAGIQQIMFIGDDVTAGVRTRTEHGGRVLTFGGDDHHAHRATGGRRVGMGLRA</sequence>
<reference evidence="8 9" key="1">
    <citation type="submission" date="2019-05" db="EMBL/GenBank/DDBJ databases">
        <title>Draft genome sequence of Nonomuraea turkmeniaca DSM 43926.</title>
        <authorList>
            <person name="Saricaoglu S."/>
            <person name="Isik K."/>
        </authorList>
    </citation>
    <scope>NUCLEOTIDE SEQUENCE [LARGE SCALE GENOMIC DNA]</scope>
    <source>
        <strain evidence="8 9">DSM 43926</strain>
    </source>
</reference>
<dbReference type="Proteomes" id="UP000309128">
    <property type="component" value="Unassembled WGS sequence"/>
</dbReference>
<evidence type="ECO:0000313" key="8">
    <source>
        <dbReference type="EMBL" id="TMR20508.1"/>
    </source>
</evidence>
<dbReference type="InterPro" id="IPR041736">
    <property type="entry name" value="4OHPhenylPyrv_dOase_N"/>
</dbReference>
<comment type="cofactor">
    <cofactor evidence="1">
        <name>Fe cation</name>
        <dbReference type="ChEBI" id="CHEBI:24875"/>
    </cofactor>
</comment>
<comment type="caution">
    <text evidence="8">The sequence shown here is derived from an EMBL/GenBank/DDBJ whole genome shotgun (WGS) entry which is preliminary data.</text>
</comment>
<keyword evidence="3" id="KW-0479">Metal-binding</keyword>
<dbReference type="PANTHER" id="PTHR11959">
    <property type="entry name" value="4-HYDROXYPHENYLPYRUVATE DIOXYGENASE"/>
    <property type="match status" value="1"/>
</dbReference>
<evidence type="ECO:0000256" key="5">
    <source>
        <dbReference type="ARBA" id="ARBA00023004"/>
    </source>
</evidence>
<evidence type="ECO:0000256" key="6">
    <source>
        <dbReference type="SAM" id="MobiDB-lite"/>
    </source>
</evidence>
<keyword evidence="8" id="KW-0560">Oxidoreductase</keyword>
<proteinExistence type="inferred from homology"/>
<dbReference type="CDD" id="cd08342">
    <property type="entry name" value="HPPD_N_like"/>
    <property type="match status" value="1"/>
</dbReference>
<keyword evidence="5" id="KW-0408">Iron</keyword>
<evidence type="ECO:0000313" key="9">
    <source>
        <dbReference type="Proteomes" id="UP000309128"/>
    </source>
</evidence>
<dbReference type="InterPro" id="IPR029068">
    <property type="entry name" value="Glyas_Bleomycin-R_OHBP_Dase"/>
</dbReference>
<evidence type="ECO:0000259" key="7">
    <source>
        <dbReference type="PROSITE" id="PS51819"/>
    </source>
</evidence>
<gene>
    <name evidence="8" type="ORF">ETD86_18760</name>
</gene>
<dbReference type="PANTHER" id="PTHR11959:SF1">
    <property type="entry name" value="4-HYDROXYPHENYLPYRUVATE DIOXYGENASE"/>
    <property type="match status" value="1"/>
</dbReference>
<evidence type="ECO:0000256" key="1">
    <source>
        <dbReference type="ARBA" id="ARBA00001962"/>
    </source>
</evidence>
<keyword evidence="4" id="KW-0677">Repeat</keyword>
<dbReference type="Gene3D" id="3.10.180.10">
    <property type="entry name" value="2,3-Dihydroxybiphenyl 1,2-Dioxygenase, domain 1"/>
    <property type="match status" value="2"/>
</dbReference>
<keyword evidence="8" id="KW-0223">Dioxygenase</keyword>
<dbReference type="GO" id="GO:0006572">
    <property type="term" value="P:L-tyrosine catabolic process"/>
    <property type="evidence" value="ECO:0007669"/>
    <property type="project" value="TreeGrafter"/>
</dbReference>
<dbReference type="PROSITE" id="PS51819">
    <property type="entry name" value="VOC"/>
    <property type="match status" value="2"/>
</dbReference>
<dbReference type="GO" id="GO:0003868">
    <property type="term" value="F:4-hydroxyphenylpyruvate dioxygenase activity"/>
    <property type="evidence" value="ECO:0007669"/>
    <property type="project" value="InterPro"/>
</dbReference>
<dbReference type="EMBL" id="VCKY01000057">
    <property type="protein sequence ID" value="TMR20508.1"/>
    <property type="molecule type" value="Genomic_DNA"/>
</dbReference>
<organism evidence="8 9">
    <name type="scientific">Nonomuraea turkmeniaca</name>
    <dbReference type="NCBI Taxonomy" id="103838"/>
    <lineage>
        <taxon>Bacteria</taxon>
        <taxon>Bacillati</taxon>
        <taxon>Actinomycetota</taxon>
        <taxon>Actinomycetes</taxon>
        <taxon>Streptosporangiales</taxon>
        <taxon>Streptosporangiaceae</taxon>
        <taxon>Nonomuraea</taxon>
    </lineage>
</organism>
<feature type="domain" description="VOC" evidence="7">
    <location>
        <begin position="5"/>
        <end position="135"/>
    </location>
</feature>
<accession>A0A5S4FIG1</accession>
<dbReference type="RefSeq" id="WP_138667448.1">
    <property type="nucleotide sequence ID" value="NZ_VCKY01000057.1"/>
</dbReference>
<dbReference type="InterPro" id="IPR004360">
    <property type="entry name" value="Glyas_Fos-R_dOase_dom"/>
</dbReference>